<evidence type="ECO:0000256" key="1">
    <source>
        <dbReference type="ARBA" id="ARBA00004651"/>
    </source>
</evidence>
<protein>
    <recommendedName>
        <fullName evidence="10">Autoinducer 2 import system permease protein LsrC</fullName>
    </recommendedName>
</protein>
<keyword evidence="6 12" id="KW-0812">Transmembrane</keyword>
<evidence type="ECO:0000256" key="11">
    <source>
        <dbReference type="SAM" id="MobiDB-lite"/>
    </source>
</evidence>
<evidence type="ECO:0000256" key="7">
    <source>
        <dbReference type="ARBA" id="ARBA00022989"/>
    </source>
</evidence>
<feature type="transmembrane region" description="Helical" evidence="12">
    <location>
        <begin position="80"/>
        <end position="105"/>
    </location>
</feature>
<evidence type="ECO:0000313" key="13">
    <source>
        <dbReference type="EMBL" id="XDI05856.1"/>
    </source>
</evidence>
<feature type="region of interest" description="Disordered" evidence="11">
    <location>
        <begin position="1"/>
        <end position="41"/>
    </location>
</feature>
<feature type="transmembrane region" description="Helical" evidence="12">
    <location>
        <begin position="117"/>
        <end position="150"/>
    </location>
</feature>
<evidence type="ECO:0000256" key="3">
    <source>
        <dbReference type="ARBA" id="ARBA00022448"/>
    </source>
</evidence>
<feature type="transmembrane region" description="Helical" evidence="12">
    <location>
        <begin position="56"/>
        <end position="73"/>
    </location>
</feature>
<accession>A0AB39BI86</accession>
<gene>
    <name evidence="13" type="ORF">ABFY20_01820</name>
</gene>
<evidence type="ECO:0000256" key="8">
    <source>
        <dbReference type="ARBA" id="ARBA00023136"/>
    </source>
</evidence>
<dbReference type="GO" id="GO:0022857">
    <property type="term" value="F:transmembrane transporter activity"/>
    <property type="evidence" value="ECO:0007669"/>
    <property type="project" value="InterPro"/>
</dbReference>
<feature type="compositionally biased region" description="Gly residues" evidence="11">
    <location>
        <begin position="15"/>
        <end position="26"/>
    </location>
</feature>
<sequence length="358" mass="35700">MSTVAPPVGNAAGASGPGGSGSGSSGAGDSPDGSERNTGATGRSTFGSVIARVPRAVWPLVAFLVLFGIGGIIRPNLITVDALIGTATFAIILAIASFGQTIAVIQAGIDLSVPNTIGFSALAFLTLVGPLGPFGAFVAALLAGAVIGFLNGIVIAKLGLTPIVTTIAMNGLLFGVILLAFNFSELTVTPDFVIAMTSAKISVLGLSMPAVLPLGLGLMLVLQLVLSFTGWGRSLFVVGSAAETARLAGLPVDRIRVVGYMLSGGLAAFAGIVIVGYYQQASATMGASYLLSSVAAVVVGGASIFGGRGSVVGTVGGALVLAQVSTLVAVLNLGANIQQLIYGVIILLVISLYGRRRA</sequence>
<dbReference type="AlphaFoldDB" id="A0AB39BI86"/>
<dbReference type="PANTHER" id="PTHR32196:SF29">
    <property type="entry name" value="AUTOINDUCER 2 IMPORT SYSTEM PERMEASE PROTEIN LSRC"/>
    <property type="match status" value="1"/>
</dbReference>
<evidence type="ECO:0000256" key="10">
    <source>
        <dbReference type="ARBA" id="ARBA00039382"/>
    </source>
</evidence>
<feature type="transmembrane region" description="Helical" evidence="12">
    <location>
        <begin position="257"/>
        <end position="278"/>
    </location>
</feature>
<dbReference type="InterPro" id="IPR001851">
    <property type="entry name" value="ABC_transp_permease"/>
</dbReference>
<keyword evidence="7 12" id="KW-1133">Transmembrane helix</keyword>
<comment type="subunit">
    <text evidence="2">The complex is composed of two ATP-binding proteins (LsrA), two transmembrane proteins (LsrC and LsrD) and a solute-binding protein (LsrB).</text>
</comment>
<dbReference type="Pfam" id="PF02653">
    <property type="entry name" value="BPD_transp_2"/>
    <property type="match status" value="1"/>
</dbReference>
<dbReference type="CDD" id="cd06579">
    <property type="entry name" value="TM_PBP1_transp_AraH_like"/>
    <property type="match status" value="1"/>
</dbReference>
<dbReference type="EMBL" id="CP162511">
    <property type="protein sequence ID" value="XDI05856.1"/>
    <property type="molecule type" value="Genomic_DNA"/>
</dbReference>
<feature type="transmembrane region" description="Helical" evidence="12">
    <location>
        <begin position="162"/>
        <end position="181"/>
    </location>
</feature>
<proteinExistence type="predicted"/>
<evidence type="ECO:0000256" key="5">
    <source>
        <dbReference type="ARBA" id="ARBA00022519"/>
    </source>
</evidence>
<keyword evidence="3" id="KW-0813">Transport</keyword>
<keyword evidence="4" id="KW-1003">Cell membrane</keyword>
<evidence type="ECO:0000256" key="4">
    <source>
        <dbReference type="ARBA" id="ARBA00022475"/>
    </source>
</evidence>
<feature type="transmembrane region" description="Helical" evidence="12">
    <location>
        <begin position="201"/>
        <end position="226"/>
    </location>
</feature>
<comment type="function">
    <text evidence="9">Part of the ABC transporter complex LsrABCD involved in autoinducer 2 (AI-2) import. Probably responsible for the translocation of the substrate across the membrane.</text>
</comment>
<feature type="transmembrane region" description="Helical" evidence="12">
    <location>
        <begin position="337"/>
        <end position="354"/>
    </location>
</feature>
<keyword evidence="5" id="KW-0997">Cell inner membrane</keyword>
<evidence type="ECO:0000256" key="12">
    <source>
        <dbReference type="SAM" id="Phobius"/>
    </source>
</evidence>
<dbReference type="RefSeq" id="WP_368498245.1">
    <property type="nucleotide sequence ID" value="NZ_CP162511.1"/>
</dbReference>
<reference evidence="13" key="1">
    <citation type="submission" date="2024-05" db="EMBL/GenBank/DDBJ databases">
        <title>Herbiconiux sp. A18JL235.</title>
        <authorList>
            <person name="Zhang G."/>
        </authorList>
    </citation>
    <scope>NUCLEOTIDE SEQUENCE</scope>
    <source>
        <strain evidence="13">A18JL235</strain>
    </source>
</reference>
<evidence type="ECO:0000256" key="9">
    <source>
        <dbReference type="ARBA" id="ARBA00025439"/>
    </source>
</evidence>
<dbReference type="PANTHER" id="PTHR32196">
    <property type="entry name" value="ABC TRANSPORTER PERMEASE PROTEIN YPHD-RELATED-RELATED"/>
    <property type="match status" value="1"/>
</dbReference>
<name>A0AB39BI86_9MICO</name>
<keyword evidence="8 12" id="KW-0472">Membrane</keyword>
<evidence type="ECO:0000256" key="6">
    <source>
        <dbReference type="ARBA" id="ARBA00022692"/>
    </source>
</evidence>
<feature type="transmembrane region" description="Helical" evidence="12">
    <location>
        <begin position="284"/>
        <end position="304"/>
    </location>
</feature>
<organism evidence="13">
    <name type="scientific">Herbiconiux sp. A18JL235</name>
    <dbReference type="NCBI Taxonomy" id="3152363"/>
    <lineage>
        <taxon>Bacteria</taxon>
        <taxon>Bacillati</taxon>
        <taxon>Actinomycetota</taxon>
        <taxon>Actinomycetes</taxon>
        <taxon>Micrococcales</taxon>
        <taxon>Microbacteriaceae</taxon>
        <taxon>Herbiconiux</taxon>
    </lineage>
</organism>
<dbReference type="GO" id="GO:0005886">
    <property type="term" value="C:plasma membrane"/>
    <property type="evidence" value="ECO:0007669"/>
    <property type="project" value="UniProtKB-SubCell"/>
</dbReference>
<evidence type="ECO:0000256" key="2">
    <source>
        <dbReference type="ARBA" id="ARBA00011262"/>
    </source>
</evidence>
<comment type="subcellular location">
    <subcellularLocation>
        <location evidence="1">Cell membrane</location>
        <topology evidence="1">Multi-pass membrane protein</topology>
    </subcellularLocation>
</comment>